<sequence length="79" mass="8740">MSHLTKVVAAAGMRQVSDKLVVNHVEQRLRWPVGGASDEAHNPDELTKVSKRTLLTPTASSMKVKLQLTSRHQQTADDH</sequence>
<dbReference type="Proteomes" id="UP000041601">
    <property type="component" value="Unassembled WGS sequence"/>
</dbReference>
<reference evidence="1 2" key="1">
    <citation type="submission" date="2015-03" db="EMBL/GenBank/DDBJ databases">
        <authorList>
            <consortium name="Pathogen Informatics"/>
            <person name="Murphy D."/>
        </authorList>
    </citation>
    <scope>NUCLEOTIDE SEQUENCE [LARGE SCALE GENOMIC DNA]</scope>
    <source>
        <strain evidence="1 2">IP05342</strain>
    </source>
</reference>
<comment type="caution">
    <text evidence="1">The sequence shown here is derived from an EMBL/GenBank/DDBJ whole genome shotgun (WGS) entry which is preliminary data.</text>
</comment>
<organism evidence="1 2">
    <name type="scientific">Yersinia enterocolitica</name>
    <dbReference type="NCBI Taxonomy" id="630"/>
    <lineage>
        <taxon>Bacteria</taxon>
        <taxon>Pseudomonadati</taxon>
        <taxon>Pseudomonadota</taxon>
        <taxon>Gammaproteobacteria</taxon>
        <taxon>Enterobacterales</taxon>
        <taxon>Yersiniaceae</taxon>
        <taxon>Yersinia</taxon>
    </lineage>
</organism>
<evidence type="ECO:0000313" key="1">
    <source>
        <dbReference type="EMBL" id="CND42973.1"/>
    </source>
</evidence>
<protein>
    <submittedName>
        <fullName evidence="1">Uncharacterized protein</fullName>
    </submittedName>
</protein>
<evidence type="ECO:0000313" key="2">
    <source>
        <dbReference type="Proteomes" id="UP000041601"/>
    </source>
</evidence>
<accession>A0ABP1XZR2</accession>
<gene>
    <name evidence="1" type="ORF">ERS137959_01146</name>
</gene>
<dbReference type="EMBL" id="CPXJ01000011">
    <property type="protein sequence ID" value="CND42973.1"/>
    <property type="molecule type" value="Genomic_DNA"/>
</dbReference>
<proteinExistence type="predicted"/>
<keyword evidence="2" id="KW-1185">Reference proteome</keyword>
<name>A0ABP1XZR2_YEREN</name>